<accession>A0A183LY28</accession>
<keyword evidence="2" id="KW-1185">Reference proteome</keyword>
<gene>
    <name evidence="1" type="ORF">SMRZ_LOCUS8703</name>
</gene>
<dbReference type="EMBL" id="UZAI01003870">
    <property type="protein sequence ID" value="VDO82861.1"/>
    <property type="molecule type" value="Genomic_DNA"/>
</dbReference>
<proteinExistence type="predicted"/>
<sequence>MVVGGSQQEIVNLGFVLLCTRQQGALVLFSKELIPPDGLDPVSIKDHTIVYISLLYCTLDCVYDQSEQGSLHDNEERQLLLLGLDNDHTSLLKLEIGII</sequence>
<evidence type="ECO:0000313" key="2">
    <source>
        <dbReference type="Proteomes" id="UP000277204"/>
    </source>
</evidence>
<organism evidence="1 2">
    <name type="scientific">Schistosoma margrebowiei</name>
    <dbReference type="NCBI Taxonomy" id="48269"/>
    <lineage>
        <taxon>Eukaryota</taxon>
        <taxon>Metazoa</taxon>
        <taxon>Spiralia</taxon>
        <taxon>Lophotrochozoa</taxon>
        <taxon>Platyhelminthes</taxon>
        <taxon>Trematoda</taxon>
        <taxon>Digenea</taxon>
        <taxon>Strigeidida</taxon>
        <taxon>Schistosomatoidea</taxon>
        <taxon>Schistosomatidae</taxon>
        <taxon>Schistosoma</taxon>
    </lineage>
</organism>
<name>A0A183LY28_9TREM</name>
<dbReference type="AlphaFoldDB" id="A0A183LY28"/>
<dbReference type="Proteomes" id="UP000277204">
    <property type="component" value="Unassembled WGS sequence"/>
</dbReference>
<evidence type="ECO:0000313" key="1">
    <source>
        <dbReference type="EMBL" id="VDO82861.1"/>
    </source>
</evidence>
<protein>
    <submittedName>
        <fullName evidence="1">Uncharacterized protein</fullName>
    </submittedName>
</protein>
<reference evidence="1 2" key="1">
    <citation type="submission" date="2018-11" db="EMBL/GenBank/DDBJ databases">
        <authorList>
            <consortium name="Pathogen Informatics"/>
        </authorList>
    </citation>
    <scope>NUCLEOTIDE SEQUENCE [LARGE SCALE GENOMIC DNA]</scope>
    <source>
        <strain evidence="1 2">Zambia</strain>
    </source>
</reference>